<protein>
    <submittedName>
        <fullName evidence="6">DUF1956 domain-containing protein</fullName>
    </submittedName>
</protein>
<keyword evidence="3" id="KW-0804">Transcription</keyword>
<keyword evidence="1" id="KW-0805">Transcription regulation</keyword>
<evidence type="ECO:0000259" key="5">
    <source>
        <dbReference type="PROSITE" id="PS50977"/>
    </source>
</evidence>
<dbReference type="InterPro" id="IPR001647">
    <property type="entry name" value="HTH_TetR"/>
</dbReference>
<reference evidence="6 7" key="1">
    <citation type="submission" date="2019-09" db="EMBL/GenBank/DDBJ databases">
        <title>Parvibaculum sedimenti sp. nov., isolated from sediment.</title>
        <authorList>
            <person name="Wang Y."/>
        </authorList>
    </citation>
    <scope>NUCLEOTIDE SEQUENCE [LARGE SCALE GENOMIC DNA]</scope>
    <source>
        <strain evidence="6 7">HXT-9</strain>
    </source>
</reference>
<dbReference type="EMBL" id="WESC01000001">
    <property type="protein sequence ID" value="KAB7742637.1"/>
    <property type="molecule type" value="Genomic_DNA"/>
</dbReference>
<proteinExistence type="predicted"/>
<accession>A0A6N6VN42</accession>
<dbReference type="InterPro" id="IPR015292">
    <property type="entry name" value="Tscrpt_reg_YbiH_C"/>
</dbReference>
<evidence type="ECO:0000256" key="1">
    <source>
        <dbReference type="ARBA" id="ARBA00023015"/>
    </source>
</evidence>
<dbReference type="PRINTS" id="PR00455">
    <property type="entry name" value="HTHTETR"/>
</dbReference>
<evidence type="ECO:0000256" key="3">
    <source>
        <dbReference type="ARBA" id="ARBA00023163"/>
    </source>
</evidence>
<dbReference type="PROSITE" id="PS50977">
    <property type="entry name" value="HTH_TETR_2"/>
    <property type="match status" value="1"/>
</dbReference>
<dbReference type="Gene3D" id="1.10.357.10">
    <property type="entry name" value="Tetracycline Repressor, domain 2"/>
    <property type="match status" value="1"/>
</dbReference>
<evidence type="ECO:0000313" key="7">
    <source>
        <dbReference type="Proteomes" id="UP000468901"/>
    </source>
</evidence>
<dbReference type="Gene3D" id="1.10.10.60">
    <property type="entry name" value="Homeodomain-like"/>
    <property type="match status" value="1"/>
</dbReference>
<dbReference type="GO" id="GO:0000976">
    <property type="term" value="F:transcription cis-regulatory region binding"/>
    <property type="evidence" value="ECO:0007669"/>
    <property type="project" value="TreeGrafter"/>
</dbReference>
<evidence type="ECO:0000313" key="6">
    <source>
        <dbReference type="EMBL" id="KAB7742637.1"/>
    </source>
</evidence>
<keyword evidence="2 4" id="KW-0238">DNA-binding</keyword>
<evidence type="ECO:0000256" key="2">
    <source>
        <dbReference type="ARBA" id="ARBA00023125"/>
    </source>
</evidence>
<comment type="caution">
    <text evidence="6">The sequence shown here is derived from an EMBL/GenBank/DDBJ whole genome shotgun (WGS) entry which is preliminary data.</text>
</comment>
<organism evidence="6 7">
    <name type="scientific">Parvibaculum sedimenti</name>
    <dbReference type="NCBI Taxonomy" id="2608632"/>
    <lineage>
        <taxon>Bacteria</taxon>
        <taxon>Pseudomonadati</taxon>
        <taxon>Pseudomonadota</taxon>
        <taxon>Alphaproteobacteria</taxon>
        <taxon>Hyphomicrobiales</taxon>
        <taxon>Parvibaculaceae</taxon>
        <taxon>Parvibaculum</taxon>
    </lineage>
</organism>
<dbReference type="Proteomes" id="UP000468901">
    <property type="component" value="Unassembled WGS sequence"/>
</dbReference>
<dbReference type="InterPro" id="IPR050109">
    <property type="entry name" value="HTH-type_TetR-like_transc_reg"/>
</dbReference>
<dbReference type="PANTHER" id="PTHR30055">
    <property type="entry name" value="HTH-TYPE TRANSCRIPTIONAL REGULATOR RUTR"/>
    <property type="match status" value="1"/>
</dbReference>
<name>A0A6N6VN42_9HYPH</name>
<dbReference type="InterPro" id="IPR009057">
    <property type="entry name" value="Homeodomain-like_sf"/>
</dbReference>
<dbReference type="SUPFAM" id="SSF46689">
    <property type="entry name" value="Homeodomain-like"/>
    <property type="match status" value="1"/>
</dbReference>
<keyword evidence="7" id="KW-1185">Reference proteome</keyword>
<sequence>MDRVGRQNTKERLLEAARGLFAERGFHNATVRDIAARANTNLASINYYFRSKDDLYREVLSHSFRKAIDTDDHGDAPAEADSREDRLKGFIRGIIPKSIEDGEGAQHMRLLAWEMLSPTGALDHIEETEIKPHLDRAKEVVRPFLAPDTPAADLAAAALWLVGQCLIFRGLAERVRLGFMPIPTGADHAERLVALVTDLSLRGLVSKSL</sequence>
<dbReference type="GO" id="GO:0003700">
    <property type="term" value="F:DNA-binding transcription factor activity"/>
    <property type="evidence" value="ECO:0007669"/>
    <property type="project" value="TreeGrafter"/>
</dbReference>
<feature type="domain" description="HTH tetR-type" evidence="5">
    <location>
        <begin position="7"/>
        <end position="67"/>
    </location>
</feature>
<gene>
    <name evidence="6" type="ORF">F2P47_00440</name>
</gene>
<evidence type="ECO:0000256" key="4">
    <source>
        <dbReference type="PROSITE-ProRule" id="PRU00335"/>
    </source>
</evidence>
<dbReference type="SUPFAM" id="SSF48498">
    <property type="entry name" value="Tetracyclin repressor-like, C-terminal domain"/>
    <property type="match status" value="1"/>
</dbReference>
<dbReference type="Pfam" id="PF00440">
    <property type="entry name" value="TetR_N"/>
    <property type="match status" value="1"/>
</dbReference>
<dbReference type="AlphaFoldDB" id="A0A6N6VN42"/>
<dbReference type="PANTHER" id="PTHR30055:SF234">
    <property type="entry name" value="HTH-TYPE TRANSCRIPTIONAL REGULATOR BETI"/>
    <property type="match status" value="1"/>
</dbReference>
<feature type="DNA-binding region" description="H-T-H motif" evidence="4">
    <location>
        <begin position="30"/>
        <end position="49"/>
    </location>
</feature>
<dbReference type="InterPro" id="IPR036271">
    <property type="entry name" value="Tet_transcr_reg_TetR-rel_C_sf"/>
</dbReference>
<dbReference type="Pfam" id="PF09209">
    <property type="entry name" value="CecR_C"/>
    <property type="match status" value="1"/>
</dbReference>